<dbReference type="InterPro" id="IPR011604">
    <property type="entry name" value="PDDEXK-like_dom_sf"/>
</dbReference>
<proteinExistence type="predicted"/>
<dbReference type="EMBL" id="UFZQ01000001">
    <property type="protein sequence ID" value="STE85645.1"/>
    <property type="molecule type" value="Genomic_DNA"/>
</dbReference>
<reference evidence="2 3" key="1">
    <citation type="submission" date="2018-06" db="EMBL/GenBank/DDBJ databases">
        <authorList>
            <consortium name="Pathogen Informatics"/>
            <person name="Doyle S."/>
        </authorList>
    </citation>
    <scope>NUCLEOTIDE SEQUENCE [LARGE SCALE GENOMIC DNA]</scope>
    <source>
        <strain evidence="2 3">NCTC10418</strain>
    </source>
</reference>
<evidence type="ECO:0000313" key="2">
    <source>
        <dbReference type="EMBL" id="STE85645.1"/>
    </source>
</evidence>
<dbReference type="Proteomes" id="UP000255460">
    <property type="component" value="Unassembled WGS sequence"/>
</dbReference>
<evidence type="ECO:0000259" key="1">
    <source>
        <dbReference type="Pfam" id="PF12684"/>
    </source>
</evidence>
<dbReference type="AlphaFoldDB" id="A0A376KSG0"/>
<evidence type="ECO:0000313" key="3">
    <source>
        <dbReference type="Proteomes" id="UP000255460"/>
    </source>
</evidence>
<feature type="domain" description="Putative exodeoxyribonuclease 8 PDDEXK-like" evidence="1">
    <location>
        <begin position="80"/>
        <end position="244"/>
    </location>
</feature>
<gene>
    <name evidence="2" type="ORF">NCTC10418_03263</name>
</gene>
<sequence>MKACIKEYNASLPPLLKASGTREQLLEQIETVDPELAKKERAKSLPYNISGTKEQLTEIARKIRPELVTLEDWQKRQQEENAGKTFISPDMYEQAKNIHAALQNNTDAARLLNHPDRKSEISYFGFDEETGLEIRVRPDIEIRLPYESICADVKSVSLGYVRQERLKDRLHREIIERDYHLSAAMYCDVANLDKFFWIFVNKDAGYHWVAVVEASQELLELGRQEYRRTLRQINEALETNNWPAPITESYTDELNDFDLRRLEALSI</sequence>
<organism evidence="2 3">
    <name type="scientific">Escherichia coli</name>
    <dbReference type="NCBI Taxonomy" id="562"/>
    <lineage>
        <taxon>Bacteria</taxon>
        <taxon>Pseudomonadati</taxon>
        <taxon>Pseudomonadota</taxon>
        <taxon>Gammaproteobacteria</taxon>
        <taxon>Enterobacterales</taxon>
        <taxon>Enterobacteriaceae</taxon>
        <taxon>Escherichia</taxon>
    </lineage>
</organism>
<name>A0A376KSG0_ECOLX</name>
<dbReference type="InterPro" id="IPR024432">
    <property type="entry name" value="Put_RecE_PDDEXK-like_dom"/>
</dbReference>
<dbReference type="Pfam" id="PF12684">
    <property type="entry name" value="DUF3799"/>
    <property type="match status" value="1"/>
</dbReference>
<accession>A0A376KSG0</accession>
<dbReference type="Gene3D" id="3.90.320.10">
    <property type="match status" value="1"/>
</dbReference>
<protein>
    <submittedName>
        <fullName evidence="2">Putative phage exodeoxyribonuclease</fullName>
    </submittedName>
</protein>